<dbReference type="InterPro" id="IPR014756">
    <property type="entry name" value="Ig_E-set"/>
</dbReference>
<protein>
    <recommendedName>
        <fullName evidence="2">AMP-activated protein kinase glycogen-binding domain-containing protein</fullName>
    </recommendedName>
</protein>
<dbReference type="Pfam" id="PF16561">
    <property type="entry name" value="AMPK1_CBM"/>
    <property type="match status" value="1"/>
</dbReference>
<evidence type="ECO:0000313" key="4">
    <source>
        <dbReference type="Proteomes" id="UP000750334"/>
    </source>
</evidence>
<sequence>MCDTTLLQIPVNVLQERLVKIIDISSNPIIMIAGEFNNWDQNSMTFQLSKKDNVYFVDLPKIKRQNSFVFKLYIPDVIWFTVPYFDTVTDETGNVNNILYYEPEDEEIKDIQSVLSVEHESIDFVEIESIDELSIGEEIGDIGTISPNQITDSIYGSTIGDYYNLEETPQESVTRTLSQSSRQLGSSQSLSGMFSLAFRFRRYFGK</sequence>
<dbReference type="CDD" id="cd02859">
    <property type="entry name" value="E_set_AMPKbeta_like_N"/>
    <property type="match status" value="1"/>
</dbReference>
<dbReference type="Proteomes" id="UP000750334">
    <property type="component" value="Unassembled WGS sequence"/>
</dbReference>
<dbReference type="InterPro" id="IPR032640">
    <property type="entry name" value="AMPK1_CBM"/>
</dbReference>
<keyword evidence="1" id="KW-0597">Phosphoprotein</keyword>
<dbReference type="InterPro" id="IPR013783">
    <property type="entry name" value="Ig-like_fold"/>
</dbReference>
<reference evidence="3 4" key="1">
    <citation type="submission" date="2020-11" db="EMBL/GenBank/DDBJ databases">
        <title>Kefir isolates.</title>
        <authorList>
            <person name="Marcisauskas S."/>
            <person name="Kim Y."/>
            <person name="Blasche S."/>
        </authorList>
    </citation>
    <scope>NUCLEOTIDE SEQUENCE [LARGE SCALE GENOMIC DNA]</scope>
    <source>
        <strain evidence="3 4">OG2</strain>
    </source>
</reference>
<dbReference type="EMBL" id="PUHR01000043">
    <property type="protein sequence ID" value="KAG0669352.1"/>
    <property type="molecule type" value="Genomic_DNA"/>
</dbReference>
<evidence type="ECO:0000256" key="1">
    <source>
        <dbReference type="ARBA" id="ARBA00022553"/>
    </source>
</evidence>
<name>A0A9P6WCI6_MAUEX</name>
<accession>A0A9P6WCI6</accession>
<dbReference type="AlphaFoldDB" id="A0A9P6WCI6"/>
<keyword evidence="4" id="KW-1185">Reference proteome</keyword>
<organism evidence="3 4">
    <name type="scientific">Maudiozyma exigua</name>
    <name type="common">Yeast</name>
    <name type="synonym">Kazachstania exigua</name>
    <dbReference type="NCBI Taxonomy" id="34358"/>
    <lineage>
        <taxon>Eukaryota</taxon>
        <taxon>Fungi</taxon>
        <taxon>Dikarya</taxon>
        <taxon>Ascomycota</taxon>
        <taxon>Saccharomycotina</taxon>
        <taxon>Saccharomycetes</taxon>
        <taxon>Saccharomycetales</taxon>
        <taxon>Saccharomycetaceae</taxon>
        <taxon>Maudiozyma</taxon>
    </lineage>
</organism>
<evidence type="ECO:0000259" key="2">
    <source>
        <dbReference type="Pfam" id="PF16561"/>
    </source>
</evidence>
<evidence type="ECO:0000313" key="3">
    <source>
        <dbReference type="EMBL" id="KAG0669352.1"/>
    </source>
</evidence>
<dbReference type="SUPFAM" id="SSF81296">
    <property type="entry name" value="E set domains"/>
    <property type="match status" value="1"/>
</dbReference>
<dbReference type="Gene3D" id="2.60.40.10">
    <property type="entry name" value="Immunoglobulins"/>
    <property type="match status" value="1"/>
</dbReference>
<feature type="domain" description="AMP-activated protein kinase glycogen-binding" evidence="2">
    <location>
        <begin position="30"/>
        <end position="104"/>
    </location>
</feature>
<proteinExistence type="predicted"/>
<dbReference type="OrthoDB" id="5873279at2759"/>
<comment type="caution">
    <text evidence="3">The sequence shown here is derived from an EMBL/GenBank/DDBJ whole genome shotgun (WGS) entry which is preliminary data.</text>
</comment>
<gene>
    <name evidence="3" type="ORF">C6P45_003877</name>
</gene>